<dbReference type="EMBL" id="CAJVPP010000179">
    <property type="protein sequence ID" value="CAG8451789.1"/>
    <property type="molecule type" value="Genomic_DNA"/>
</dbReference>
<name>A0A9N8VG12_FUNMO</name>
<comment type="caution">
    <text evidence="1">The sequence shown here is derived from an EMBL/GenBank/DDBJ whole genome shotgun (WGS) entry which is preliminary data.</text>
</comment>
<reference evidence="1" key="1">
    <citation type="submission" date="2021-06" db="EMBL/GenBank/DDBJ databases">
        <authorList>
            <person name="Kallberg Y."/>
            <person name="Tangrot J."/>
            <person name="Rosling A."/>
        </authorList>
    </citation>
    <scope>NUCLEOTIDE SEQUENCE</scope>
    <source>
        <strain evidence="1">87-6 pot B 2015</strain>
    </source>
</reference>
<dbReference type="Proteomes" id="UP000789375">
    <property type="component" value="Unassembled WGS sequence"/>
</dbReference>
<dbReference type="AlphaFoldDB" id="A0A9N8VG12"/>
<protein>
    <submittedName>
        <fullName evidence="1">16700_t:CDS:1</fullName>
    </submittedName>
</protein>
<gene>
    <name evidence="1" type="ORF">FMOSSE_LOCUS1555</name>
</gene>
<keyword evidence="2" id="KW-1185">Reference proteome</keyword>
<organism evidence="1 2">
    <name type="scientific">Funneliformis mosseae</name>
    <name type="common">Endomycorrhizal fungus</name>
    <name type="synonym">Glomus mosseae</name>
    <dbReference type="NCBI Taxonomy" id="27381"/>
    <lineage>
        <taxon>Eukaryota</taxon>
        <taxon>Fungi</taxon>
        <taxon>Fungi incertae sedis</taxon>
        <taxon>Mucoromycota</taxon>
        <taxon>Glomeromycotina</taxon>
        <taxon>Glomeromycetes</taxon>
        <taxon>Glomerales</taxon>
        <taxon>Glomeraceae</taxon>
        <taxon>Funneliformis</taxon>
    </lineage>
</organism>
<sequence>MSDICTAFDNYENVDKMDAHFSFYKTLSLINDDEKMSQETDVLKANYSFWNTSSPTSSSSHKGKKRKCLLKMVMGGQRWESNDHLAKDCENHPPLEN</sequence>
<proteinExistence type="predicted"/>
<accession>A0A9N8VG12</accession>
<evidence type="ECO:0000313" key="1">
    <source>
        <dbReference type="EMBL" id="CAG8451789.1"/>
    </source>
</evidence>
<evidence type="ECO:0000313" key="2">
    <source>
        <dbReference type="Proteomes" id="UP000789375"/>
    </source>
</evidence>